<dbReference type="OrthoDB" id="1653819at2"/>
<keyword evidence="1" id="KW-0812">Transmembrane</keyword>
<evidence type="ECO:0000256" key="1">
    <source>
        <dbReference type="SAM" id="Phobius"/>
    </source>
</evidence>
<dbReference type="Pfam" id="PF09578">
    <property type="entry name" value="Spore_YabQ"/>
    <property type="match status" value="1"/>
</dbReference>
<proteinExistence type="predicted"/>
<reference evidence="2 3" key="1">
    <citation type="submission" date="2018-10" db="EMBL/GenBank/DDBJ databases">
        <title>Oceanobacillus sp. YLB-02 draft genome.</title>
        <authorList>
            <person name="Yu L."/>
        </authorList>
    </citation>
    <scope>NUCLEOTIDE SEQUENCE [LARGE SCALE GENOMIC DNA]</scope>
    <source>
        <strain evidence="2 3">YLB-02</strain>
    </source>
</reference>
<dbReference type="InterPro" id="IPR019074">
    <property type="entry name" value="YabQ"/>
</dbReference>
<accession>A0A498D5D3</accession>
<keyword evidence="1" id="KW-1133">Transmembrane helix</keyword>
<dbReference type="Proteomes" id="UP000270219">
    <property type="component" value="Unassembled WGS sequence"/>
</dbReference>
<dbReference type="EMBL" id="RCHR01000007">
    <property type="protein sequence ID" value="RLL41675.1"/>
    <property type="molecule type" value="Genomic_DNA"/>
</dbReference>
<evidence type="ECO:0000313" key="3">
    <source>
        <dbReference type="Proteomes" id="UP000270219"/>
    </source>
</evidence>
<feature type="transmembrane region" description="Helical" evidence="1">
    <location>
        <begin position="112"/>
        <end position="136"/>
    </location>
</feature>
<feature type="transmembrane region" description="Helical" evidence="1">
    <location>
        <begin position="68"/>
        <end position="91"/>
    </location>
</feature>
<feature type="transmembrane region" description="Helical" evidence="1">
    <location>
        <begin position="39"/>
        <end position="62"/>
    </location>
</feature>
<dbReference type="RefSeq" id="WP_121524516.1">
    <property type="nucleotide sequence ID" value="NZ_RCHR01000007.1"/>
</dbReference>
<evidence type="ECO:0000313" key="2">
    <source>
        <dbReference type="EMBL" id="RLL41675.1"/>
    </source>
</evidence>
<dbReference type="NCBIfam" id="TIGR02893">
    <property type="entry name" value="spore_yabQ"/>
    <property type="match status" value="1"/>
</dbReference>
<comment type="caution">
    <text evidence="2">The sequence shown here is derived from an EMBL/GenBank/DDBJ whole genome shotgun (WGS) entry which is preliminary data.</text>
</comment>
<gene>
    <name evidence="2" type="primary">yabQ</name>
    <name evidence="2" type="ORF">D8M04_16510</name>
</gene>
<keyword evidence="3" id="KW-1185">Reference proteome</keyword>
<protein>
    <submittedName>
        <fullName evidence="2">Spore cortex biosynthesis protein YabQ</fullName>
    </submittedName>
</protein>
<name>A0A498D5D3_9BACI</name>
<organism evidence="2 3">
    <name type="scientific">Oceanobacillus piezotolerans</name>
    <dbReference type="NCBI Taxonomy" id="2448030"/>
    <lineage>
        <taxon>Bacteria</taxon>
        <taxon>Bacillati</taxon>
        <taxon>Bacillota</taxon>
        <taxon>Bacilli</taxon>
        <taxon>Bacillales</taxon>
        <taxon>Bacillaceae</taxon>
        <taxon>Oceanobacillus</taxon>
    </lineage>
</organism>
<dbReference type="AlphaFoldDB" id="A0A498D5D3"/>
<sequence>MTLSVQFLTMFAMVSSGFYLGLILETYRRLSIYWKKHVILTYTMEILFWLSQTLIVFYVLFRVNAGEIRFYVIIACLLGFSMYQALAAALYKRLLEQIIRMITAVYRFFERLVQALFIKPIKWIIIAIFTVIVGIVSVISKVLWFVLKIVFTPFLWLLKGLYKLLPKKIQNYLIQIAGFYSKMKNIINNWLKKVYQKRR</sequence>
<keyword evidence="1" id="KW-0472">Membrane</keyword>
<feature type="transmembrane region" description="Helical" evidence="1">
    <location>
        <begin position="6"/>
        <end position="27"/>
    </location>
</feature>